<dbReference type="Pfam" id="PF08646">
    <property type="entry name" value="Rep_fac-A_C"/>
    <property type="match status" value="1"/>
</dbReference>
<dbReference type="Gene3D" id="2.40.50.140">
    <property type="entry name" value="Nucleic acid-binding proteins"/>
    <property type="match status" value="1"/>
</dbReference>
<feature type="domain" description="Replication factor A C-terminal" evidence="1">
    <location>
        <begin position="76"/>
        <end position="161"/>
    </location>
</feature>
<dbReference type="PANTHER" id="PTHR47165:SF4">
    <property type="entry name" value="OS03G0429900 PROTEIN"/>
    <property type="match status" value="1"/>
</dbReference>
<dbReference type="EMBL" id="JASCZI010000024">
    <property type="protein sequence ID" value="MED6107020.1"/>
    <property type="molecule type" value="Genomic_DNA"/>
</dbReference>
<comment type="caution">
    <text evidence="2">The sequence shown here is derived from an EMBL/GenBank/DDBJ whole genome shotgun (WGS) entry which is preliminary data.</text>
</comment>
<reference evidence="2 3" key="1">
    <citation type="journal article" date="2023" name="Plants (Basel)">
        <title>Bridging the Gap: Combining Genomics and Transcriptomics Approaches to Understand Stylosanthes scabra, an Orphan Legume from the Brazilian Caatinga.</title>
        <authorList>
            <person name="Ferreira-Neto J.R.C."/>
            <person name="da Silva M.D."/>
            <person name="Binneck E."/>
            <person name="de Melo N.F."/>
            <person name="da Silva R.H."/>
            <person name="de Melo A.L.T.M."/>
            <person name="Pandolfi V."/>
            <person name="Bustamante F.O."/>
            <person name="Brasileiro-Vidal A.C."/>
            <person name="Benko-Iseppon A.M."/>
        </authorList>
    </citation>
    <scope>NUCLEOTIDE SEQUENCE [LARGE SCALE GENOMIC DNA]</scope>
    <source>
        <tissue evidence="2">Leaves</tissue>
    </source>
</reference>
<gene>
    <name evidence="2" type="ORF">PIB30_010160</name>
</gene>
<proteinExistence type="predicted"/>
<sequence>MGVSNRNYNTQLLINPDLQVANEFRQSVMRSGIEYANVLQIVADPPYSLEDDLLKNCAYKSISQLNNSLENGTFVTLGAVVGIDARNGWWYKSCKQCFTSLKEEENSYHCLKCDSFPTTHVPRYSINLKVADDTETASFLLYDKEATKFICMSTSDLRVAQLTRAICFQSVREIGGYECFPTMQNRCLEDVRRPPMIVAFIEKNKIYEQQVPEEISELLALNSQSEIISKNDSTTPSVNASTDVVDDASGSFYTPKRALFAPQFTKELVDEYPNSAENSSSKTRKVLVAPEDVSVVKVHTV</sequence>
<name>A0ABU6Q5A4_9FABA</name>
<keyword evidence="3" id="KW-1185">Reference proteome</keyword>
<evidence type="ECO:0000259" key="1">
    <source>
        <dbReference type="Pfam" id="PF08646"/>
    </source>
</evidence>
<evidence type="ECO:0000313" key="3">
    <source>
        <dbReference type="Proteomes" id="UP001341840"/>
    </source>
</evidence>
<dbReference type="InterPro" id="IPR012340">
    <property type="entry name" value="NA-bd_OB-fold"/>
</dbReference>
<evidence type="ECO:0000313" key="2">
    <source>
        <dbReference type="EMBL" id="MED6107020.1"/>
    </source>
</evidence>
<dbReference type="PANTHER" id="PTHR47165">
    <property type="entry name" value="OS03G0429900 PROTEIN"/>
    <property type="match status" value="1"/>
</dbReference>
<dbReference type="InterPro" id="IPR013955">
    <property type="entry name" value="Rep_factor-A_C"/>
</dbReference>
<organism evidence="2 3">
    <name type="scientific">Stylosanthes scabra</name>
    <dbReference type="NCBI Taxonomy" id="79078"/>
    <lineage>
        <taxon>Eukaryota</taxon>
        <taxon>Viridiplantae</taxon>
        <taxon>Streptophyta</taxon>
        <taxon>Embryophyta</taxon>
        <taxon>Tracheophyta</taxon>
        <taxon>Spermatophyta</taxon>
        <taxon>Magnoliopsida</taxon>
        <taxon>eudicotyledons</taxon>
        <taxon>Gunneridae</taxon>
        <taxon>Pentapetalae</taxon>
        <taxon>rosids</taxon>
        <taxon>fabids</taxon>
        <taxon>Fabales</taxon>
        <taxon>Fabaceae</taxon>
        <taxon>Papilionoideae</taxon>
        <taxon>50 kb inversion clade</taxon>
        <taxon>dalbergioids sensu lato</taxon>
        <taxon>Dalbergieae</taxon>
        <taxon>Pterocarpus clade</taxon>
        <taxon>Stylosanthes</taxon>
    </lineage>
</organism>
<dbReference type="Proteomes" id="UP001341840">
    <property type="component" value="Unassembled WGS sequence"/>
</dbReference>
<dbReference type="SUPFAM" id="SSF50249">
    <property type="entry name" value="Nucleic acid-binding proteins"/>
    <property type="match status" value="1"/>
</dbReference>
<protein>
    <recommendedName>
        <fullName evidence="1">Replication factor A C-terminal domain-containing protein</fullName>
    </recommendedName>
</protein>
<accession>A0ABU6Q5A4</accession>